<dbReference type="Proteomes" id="UP000281431">
    <property type="component" value="Unassembled WGS sequence"/>
</dbReference>
<comment type="caution">
    <text evidence="2">The sequence shown here is derived from an EMBL/GenBank/DDBJ whole genome shotgun (WGS) entry which is preliminary data.</text>
</comment>
<dbReference type="AlphaFoldDB" id="A0A3N6MDF2"/>
<protein>
    <submittedName>
        <fullName evidence="2">Uncharacterized protein</fullName>
    </submittedName>
</protein>
<accession>A0A3N6MDF2</accession>
<organism evidence="2 3">
    <name type="scientific">Natrarchaeobius chitinivorans</name>
    <dbReference type="NCBI Taxonomy" id="1679083"/>
    <lineage>
        <taxon>Archaea</taxon>
        <taxon>Methanobacteriati</taxon>
        <taxon>Methanobacteriota</taxon>
        <taxon>Stenosarchaea group</taxon>
        <taxon>Halobacteria</taxon>
        <taxon>Halobacteriales</taxon>
        <taxon>Natrialbaceae</taxon>
        <taxon>Natrarchaeobius</taxon>
    </lineage>
</organism>
<keyword evidence="1" id="KW-1133">Transmembrane helix</keyword>
<keyword evidence="1" id="KW-0472">Membrane</keyword>
<feature type="transmembrane region" description="Helical" evidence="1">
    <location>
        <begin position="7"/>
        <end position="27"/>
    </location>
</feature>
<feature type="transmembrane region" description="Helical" evidence="1">
    <location>
        <begin position="33"/>
        <end position="50"/>
    </location>
</feature>
<name>A0A3N6MDF2_NATCH</name>
<evidence type="ECO:0000313" key="2">
    <source>
        <dbReference type="EMBL" id="RQH01974.1"/>
    </source>
</evidence>
<sequence length="66" mass="7115">MVNTDSHWVIVGGVLGALSLPYLLLYAIGNGELLSLLVLAALLVALALLYRIHDTLSRIEAELVED</sequence>
<proteinExistence type="predicted"/>
<dbReference type="EMBL" id="REFZ01000003">
    <property type="protein sequence ID" value="RQH01974.1"/>
    <property type="molecule type" value="Genomic_DNA"/>
</dbReference>
<keyword evidence="3" id="KW-1185">Reference proteome</keyword>
<evidence type="ECO:0000313" key="3">
    <source>
        <dbReference type="Proteomes" id="UP000281431"/>
    </source>
</evidence>
<evidence type="ECO:0000256" key="1">
    <source>
        <dbReference type="SAM" id="Phobius"/>
    </source>
</evidence>
<gene>
    <name evidence="2" type="ORF">EA472_06655</name>
</gene>
<keyword evidence="1" id="KW-0812">Transmembrane</keyword>
<reference evidence="2 3" key="1">
    <citation type="submission" date="2018-10" db="EMBL/GenBank/DDBJ databases">
        <title>Natrarchaeobius chitinivorans gen. nov., sp. nov., and Natrarchaeobius haloalkaliphilus sp. nov., alkaliphilic, chitin-utilizing haloarchaea from hypersaline alkaline lakes.</title>
        <authorList>
            <person name="Sorokin D.Y."/>
            <person name="Elcheninov A.G."/>
            <person name="Kostrikina N.A."/>
            <person name="Bale N.J."/>
            <person name="Sinninghe Damste J.S."/>
            <person name="Khijniak T.V."/>
            <person name="Kublanov I.V."/>
            <person name="Toshchakov S.V."/>
        </authorList>
    </citation>
    <scope>NUCLEOTIDE SEQUENCE [LARGE SCALE GENOMIC DNA]</scope>
    <source>
        <strain evidence="2 3">AArcht7</strain>
    </source>
</reference>